<dbReference type="HAMAP" id="MF_01114">
    <property type="entry name" value="RecX"/>
    <property type="match status" value="1"/>
</dbReference>
<dbReference type="GO" id="GO:0016758">
    <property type="term" value="F:hexosyltransferase activity"/>
    <property type="evidence" value="ECO:0007669"/>
    <property type="project" value="TreeGrafter"/>
</dbReference>
<dbReference type="Pfam" id="PF00534">
    <property type="entry name" value="Glycos_transf_1"/>
    <property type="match status" value="1"/>
</dbReference>
<keyword evidence="9" id="KW-0808">Transferase</keyword>
<evidence type="ECO:0000313" key="9">
    <source>
        <dbReference type="EMBL" id="RHM09063.1"/>
    </source>
</evidence>
<dbReference type="Gene3D" id="1.10.10.10">
    <property type="entry name" value="Winged helix-like DNA-binding domain superfamily/Winged helix DNA-binding domain"/>
    <property type="match status" value="3"/>
</dbReference>
<accession>A0A415P8M9</accession>
<dbReference type="PANTHER" id="PTHR45947:SF3">
    <property type="entry name" value="SULFOQUINOVOSYL TRANSFERASE SQD2"/>
    <property type="match status" value="1"/>
</dbReference>
<evidence type="ECO:0000256" key="1">
    <source>
        <dbReference type="ARBA" id="ARBA00004496"/>
    </source>
</evidence>
<gene>
    <name evidence="5" type="primary">recX</name>
    <name evidence="9" type="ORF">DWZ83_07615</name>
</gene>
<dbReference type="CDD" id="cd03817">
    <property type="entry name" value="GT4_UGDG-like"/>
    <property type="match status" value="1"/>
</dbReference>
<dbReference type="InterPro" id="IPR050194">
    <property type="entry name" value="Glycosyltransferase_grp1"/>
</dbReference>
<dbReference type="Pfam" id="PF13439">
    <property type="entry name" value="Glyco_transf_4"/>
    <property type="match status" value="1"/>
</dbReference>
<reference evidence="9 10" key="1">
    <citation type="submission" date="2018-08" db="EMBL/GenBank/DDBJ databases">
        <title>A genome reference for cultivated species of the human gut microbiota.</title>
        <authorList>
            <person name="Zou Y."/>
            <person name="Xue W."/>
            <person name="Luo G."/>
        </authorList>
    </citation>
    <scope>NUCLEOTIDE SEQUENCE [LARGE SCALE GENOMIC DNA]</scope>
    <source>
        <strain evidence="9 10">AF35-6BH</strain>
    </source>
</reference>
<dbReference type="PANTHER" id="PTHR45947">
    <property type="entry name" value="SULFOQUINOVOSYL TRANSFERASE SQD2"/>
    <property type="match status" value="1"/>
</dbReference>
<comment type="function">
    <text evidence="5">Modulates RecA activity.</text>
</comment>
<evidence type="ECO:0000256" key="4">
    <source>
        <dbReference type="ARBA" id="ARBA00022490"/>
    </source>
</evidence>
<evidence type="ECO:0000259" key="8">
    <source>
        <dbReference type="Pfam" id="PF21981"/>
    </source>
</evidence>
<dbReference type="RefSeq" id="WP_118365723.1">
    <property type="nucleotide sequence ID" value="NZ_QRPK01000041.1"/>
</dbReference>
<keyword evidence="4 5" id="KW-0963">Cytoplasm</keyword>
<dbReference type="InterPro" id="IPR036388">
    <property type="entry name" value="WH-like_DNA-bd_sf"/>
</dbReference>
<dbReference type="InterPro" id="IPR028098">
    <property type="entry name" value="Glyco_trans_4-like_N"/>
</dbReference>
<dbReference type="InterPro" id="IPR003783">
    <property type="entry name" value="Regulatory_RecX"/>
</dbReference>
<evidence type="ECO:0000259" key="6">
    <source>
        <dbReference type="Pfam" id="PF00534"/>
    </source>
</evidence>
<organism evidence="9 10">
    <name type="scientific">Amedibacillus dolichus</name>
    <dbReference type="NCBI Taxonomy" id="31971"/>
    <lineage>
        <taxon>Bacteria</taxon>
        <taxon>Bacillati</taxon>
        <taxon>Bacillota</taxon>
        <taxon>Erysipelotrichia</taxon>
        <taxon>Erysipelotrichales</taxon>
        <taxon>Erysipelotrichaceae</taxon>
        <taxon>Amedibacillus</taxon>
    </lineage>
</organism>
<feature type="domain" description="Glycosyl transferase family 1" evidence="6">
    <location>
        <begin position="201"/>
        <end position="362"/>
    </location>
</feature>
<dbReference type="Pfam" id="PF21981">
    <property type="entry name" value="RecX_HTH3"/>
    <property type="match status" value="1"/>
</dbReference>
<evidence type="ECO:0000256" key="2">
    <source>
        <dbReference type="ARBA" id="ARBA00009695"/>
    </source>
</evidence>
<dbReference type="SUPFAM" id="SSF53756">
    <property type="entry name" value="UDP-Glycosyltransferase/glycogen phosphorylase"/>
    <property type="match status" value="1"/>
</dbReference>
<dbReference type="EMBL" id="QRPK01000041">
    <property type="protein sequence ID" value="RHM09063.1"/>
    <property type="molecule type" value="Genomic_DNA"/>
</dbReference>
<dbReference type="Gene3D" id="3.40.50.2000">
    <property type="entry name" value="Glycogen Phosphorylase B"/>
    <property type="match status" value="2"/>
</dbReference>
<dbReference type="InterPro" id="IPR001296">
    <property type="entry name" value="Glyco_trans_1"/>
</dbReference>
<dbReference type="OrthoDB" id="9802525at2"/>
<evidence type="ECO:0000313" key="10">
    <source>
        <dbReference type="Proteomes" id="UP000284868"/>
    </source>
</evidence>
<feature type="domain" description="Glycosyltransferase subfamily 4-like N-terminal" evidence="7">
    <location>
        <begin position="14"/>
        <end position="184"/>
    </location>
</feature>
<name>A0A415P8M9_9FIRM</name>
<protein>
    <recommendedName>
        <fullName evidence="3 5">Regulatory protein RecX</fullName>
    </recommendedName>
</protein>
<dbReference type="GO" id="GO:0006282">
    <property type="term" value="P:regulation of DNA repair"/>
    <property type="evidence" value="ECO:0007669"/>
    <property type="project" value="UniProtKB-UniRule"/>
</dbReference>
<dbReference type="AlphaFoldDB" id="A0A415P8M9"/>
<evidence type="ECO:0000256" key="5">
    <source>
        <dbReference type="HAMAP-Rule" id="MF_01114"/>
    </source>
</evidence>
<dbReference type="GO" id="GO:0005737">
    <property type="term" value="C:cytoplasm"/>
    <property type="evidence" value="ECO:0007669"/>
    <property type="project" value="UniProtKB-SubCell"/>
</dbReference>
<dbReference type="Proteomes" id="UP000284868">
    <property type="component" value="Unassembled WGS sequence"/>
</dbReference>
<sequence>MRIGLFTDTYLPDINGVVSSVVTLQKELEKHGHEVFVIANHKALTSKWDGNVLRLPGLELKWLYGYKLSTPFHQSAKEEIRKLKLDIIHVHTEFGVGMFGRIVAKYLNIPVVSTYHTMYEDYTHYLIPFENEEVDRVGRRIVGSVSRVFAENVQAMIAPSEKTKETLLKYGVTTPIYIIPTGLSFEKFNVENIDAERVCQIRQSYGIKEDEKLVVYVGRIAQEKSIEIPIEGFRYVKNPKIKMMIVGGGPQLEELKELARSYRLQERIIFTDKVENDEVPYYYACADCFVSASLTETQGMTFIEALACGLPVFARPDEVLEDLVFENESGFLFDTGKEFAQKLEDYMGRAKEEQERLHIRAKECVKKYDADVFYSKVLSVYFQVLDDFQDAYEVTKVKMLDDYVRIYVMNDKEDEPKKLMIDLEDYFLYKIRLHTMLDRHTVQGFEQKEAYLNAYRNAIRRLRMRDYTRKEMEQVLAKLPGMSDASVQKMLNELEQKGYINDALYMANKIEKMQYSLSGKGRIRKTLINKGIPKEAVDEALADFKDEEEREKALKMAEKLRESLKGKSAAMKTQAIIRKLISYGFDNDIAKATAGILNFDAEDDHEALEKTIQKAIRGNQRKYQGKELKERVYVYCMRKGFASSEIRAILEEMEWEELHEN</sequence>
<dbReference type="InterPro" id="IPR053925">
    <property type="entry name" value="RecX_HTH_3rd"/>
</dbReference>
<keyword evidence="10" id="KW-1185">Reference proteome</keyword>
<evidence type="ECO:0000259" key="7">
    <source>
        <dbReference type="Pfam" id="PF13439"/>
    </source>
</evidence>
<feature type="domain" description="RecX third three-helical" evidence="8">
    <location>
        <begin position="602"/>
        <end position="650"/>
    </location>
</feature>
<comment type="caution">
    <text evidence="9">The sequence shown here is derived from an EMBL/GenBank/DDBJ whole genome shotgun (WGS) entry which is preliminary data.</text>
</comment>
<evidence type="ECO:0000256" key="3">
    <source>
        <dbReference type="ARBA" id="ARBA00018111"/>
    </source>
</evidence>
<comment type="similarity">
    <text evidence="2 5">Belongs to the RecX family.</text>
</comment>
<comment type="subcellular location">
    <subcellularLocation>
        <location evidence="1 5">Cytoplasm</location>
    </subcellularLocation>
</comment>
<proteinExistence type="inferred from homology"/>